<dbReference type="EMBL" id="RPFJ01000098">
    <property type="protein sequence ID" value="RPD90727.1"/>
    <property type="molecule type" value="Genomic_DNA"/>
</dbReference>
<dbReference type="InterPro" id="IPR036907">
    <property type="entry name" value="5'-Nucleotdase_C_sf"/>
</dbReference>
<sequence length="249" mass="28161">MKLLHLFCFLLLVTSCKKTNPNITKITAKNIAIDSTIQSSVKIDSIVAPYKEKLIREMETTLTYTPKDLTKESIAMQTTLGNLMADLCFEMASPIYKKETNTSIDFSMFNYGGIRTTIASGKVTKGDAFKLMPFENELVVVTITGDKIEALINYFIESKTAHPLSKNIEFTLKENKYSLKINGKNFDNNATYNVLTSDFLQSGGDKMKFFQSPEKLVKFNYKVRDAIIDYFIKVDTLTAVIDNRVTIED</sequence>
<dbReference type="InterPro" id="IPR006179">
    <property type="entry name" value="5_nucleotidase/apyrase"/>
</dbReference>
<dbReference type="SUPFAM" id="SSF55816">
    <property type="entry name" value="5'-nucleotidase (syn. UDP-sugar hydrolase), C-terminal domain"/>
    <property type="match status" value="1"/>
</dbReference>
<dbReference type="PANTHER" id="PTHR11575">
    <property type="entry name" value="5'-NUCLEOTIDASE-RELATED"/>
    <property type="match status" value="1"/>
</dbReference>
<dbReference type="AlphaFoldDB" id="A0A3N4N967"/>
<keyword evidence="3" id="KW-1185">Reference proteome</keyword>
<dbReference type="PROSITE" id="PS51257">
    <property type="entry name" value="PROKAR_LIPOPROTEIN"/>
    <property type="match status" value="1"/>
</dbReference>
<dbReference type="InterPro" id="IPR008334">
    <property type="entry name" value="5'-Nucleotdase_C"/>
</dbReference>
<dbReference type="RefSeq" id="WP_123899278.1">
    <property type="nucleotide sequence ID" value="NZ_RPFJ01000098.1"/>
</dbReference>
<dbReference type="Gene3D" id="3.90.780.10">
    <property type="entry name" value="5'-Nucleotidase, C-terminal domain"/>
    <property type="match status" value="1"/>
</dbReference>
<dbReference type="GO" id="GO:0009166">
    <property type="term" value="P:nucleotide catabolic process"/>
    <property type="evidence" value="ECO:0007669"/>
    <property type="project" value="InterPro"/>
</dbReference>
<dbReference type="GO" id="GO:0008253">
    <property type="term" value="F:5'-nucleotidase activity"/>
    <property type="evidence" value="ECO:0007669"/>
    <property type="project" value="TreeGrafter"/>
</dbReference>
<evidence type="ECO:0000313" key="2">
    <source>
        <dbReference type="EMBL" id="RPD90727.1"/>
    </source>
</evidence>
<evidence type="ECO:0000259" key="1">
    <source>
        <dbReference type="Pfam" id="PF02872"/>
    </source>
</evidence>
<name>A0A3N4N967_9FLAO</name>
<feature type="domain" description="5'-Nucleotidase C-terminal" evidence="1">
    <location>
        <begin position="75"/>
        <end position="211"/>
    </location>
</feature>
<gene>
    <name evidence="2" type="ORF">EGM88_15365</name>
</gene>
<dbReference type="Pfam" id="PF02872">
    <property type="entry name" value="5_nucleotid_C"/>
    <property type="match status" value="1"/>
</dbReference>
<dbReference type="GO" id="GO:0030288">
    <property type="term" value="C:outer membrane-bounded periplasmic space"/>
    <property type="evidence" value="ECO:0007669"/>
    <property type="project" value="TreeGrafter"/>
</dbReference>
<proteinExistence type="predicted"/>
<reference evidence="2 3" key="1">
    <citation type="submission" date="2018-11" db="EMBL/GenBank/DDBJ databases">
        <title>Aureibaculum marinum gen. nov., sp. nov., a member of the family Flavobacteriaceae isolated from the Bohai Sea.</title>
        <authorList>
            <person name="Ji X."/>
        </authorList>
    </citation>
    <scope>NUCLEOTIDE SEQUENCE [LARGE SCALE GENOMIC DNA]</scope>
    <source>
        <strain evidence="2 3">BH-SD17</strain>
    </source>
</reference>
<evidence type="ECO:0000313" key="3">
    <source>
        <dbReference type="Proteomes" id="UP000270856"/>
    </source>
</evidence>
<accession>A0A3N4N967</accession>
<dbReference type="OrthoDB" id="4762412at2"/>
<comment type="caution">
    <text evidence="2">The sequence shown here is derived from an EMBL/GenBank/DDBJ whole genome shotgun (WGS) entry which is preliminary data.</text>
</comment>
<dbReference type="Proteomes" id="UP000270856">
    <property type="component" value="Unassembled WGS sequence"/>
</dbReference>
<dbReference type="PANTHER" id="PTHR11575:SF24">
    <property type="entry name" value="5'-NUCLEOTIDASE"/>
    <property type="match status" value="1"/>
</dbReference>
<keyword evidence="2" id="KW-0378">Hydrolase</keyword>
<protein>
    <submittedName>
        <fullName evidence="2">UDP-sugar hydrolase</fullName>
    </submittedName>
</protein>
<dbReference type="PRINTS" id="PR01607">
    <property type="entry name" value="APYRASEFAMLY"/>
</dbReference>
<organism evidence="2 3">
    <name type="scientific">Aureibaculum marinum</name>
    <dbReference type="NCBI Taxonomy" id="2487930"/>
    <lineage>
        <taxon>Bacteria</taxon>
        <taxon>Pseudomonadati</taxon>
        <taxon>Bacteroidota</taxon>
        <taxon>Flavobacteriia</taxon>
        <taxon>Flavobacteriales</taxon>
        <taxon>Flavobacteriaceae</taxon>
        <taxon>Aureibaculum</taxon>
    </lineage>
</organism>
<dbReference type="GO" id="GO:0008768">
    <property type="term" value="F:UDP-sugar diphosphatase activity"/>
    <property type="evidence" value="ECO:0007669"/>
    <property type="project" value="TreeGrafter"/>
</dbReference>